<dbReference type="Proteomes" id="UP000799437">
    <property type="component" value="Unassembled WGS sequence"/>
</dbReference>
<accession>A0A6A6VXZ3</accession>
<feature type="compositionally biased region" description="Low complexity" evidence="1">
    <location>
        <begin position="1"/>
        <end position="23"/>
    </location>
</feature>
<gene>
    <name evidence="2" type="ORF">EJ05DRAFT_504098</name>
</gene>
<reference evidence="2" key="1">
    <citation type="journal article" date="2020" name="Stud. Mycol.">
        <title>101 Dothideomycetes genomes: a test case for predicting lifestyles and emergence of pathogens.</title>
        <authorList>
            <person name="Haridas S."/>
            <person name="Albert R."/>
            <person name="Binder M."/>
            <person name="Bloem J."/>
            <person name="Labutti K."/>
            <person name="Salamov A."/>
            <person name="Andreopoulos B."/>
            <person name="Baker S."/>
            <person name="Barry K."/>
            <person name="Bills G."/>
            <person name="Bluhm B."/>
            <person name="Cannon C."/>
            <person name="Castanera R."/>
            <person name="Culley D."/>
            <person name="Daum C."/>
            <person name="Ezra D."/>
            <person name="Gonzalez J."/>
            <person name="Henrissat B."/>
            <person name="Kuo A."/>
            <person name="Liang C."/>
            <person name="Lipzen A."/>
            <person name="Lutzoni F."/>
            <person name="Magnuson J."/>
            <person name="Mondo S."/>
            <person name="Nolan M."/>
            <person name="Ohm R."/>
            <person name="Pangilinan J."/>
            <person name="Park H.-J."/>
            <person name="Ramirez L."/>
            <person name="Alfaro M."/>
            <person name="Sun H."/>
            <person name="Tritt A."/>
            <person name="Yoshinaga Y."/>
            <person name="Zwiers L.-H."/>
            <person name="Turgeon B."/>
            <person name="Goodwin S."/>
            <person name="Spatafora J."/>
            <person name="Crous P."/>
            <person name="Grigoriev I."/>
        </authorList>
    </citation>
    <scope>NUCLEOTIDE SEQUENCE</scope>
    <source>
        <strain evidence="2">CBS 121739</strain>
    </source>
</reference>
<dbReference type="RefSeq" id="XP_033597015.1">
    <property type="nucleotide sequence ID" value="XM_033747518.1"/>
</dbReference>
<dbReference type="Gene3D" id="2.60.120.260">
    <property type="entry name" value="Galactose-binding domain-like"/>
    <property type="match status" value="1"/>
</dbReference>
<name>A0A6A6VXZ3_9PEZI</name>
<dbReference type="GeneID" id="54488572"/>
<sequence length="250" mass="26706">MSSTPESSSETPISTPEPTSETPTPTPQSPTETPTPTPETPVESSSSETPTPSATPTPALPAGCTLIDVIPVATNAVVQGGFEGFVSSTNSPPWSRANSFAVFYSLASFAREGKAFALLQSPSSPTSASEVSVFQTLSKLDTTNSYTFTFYYRPYVLDAYYNAANPAYVAVYLDDVQIARAPITARSVPYLPFTVTGIVPASQNPVFKIKWEDHRPQSAYSNSQILIDSVSLVNERVAAPYKEVSCPAGR</sequence>
<evidence type="ECO:0000313" key="3">
    <source>
        <dbReference type="Proteomes" id="UP000799437"/>
    </source>
</evidence>
<feature type="region of interest" description="Disordered" evidence="1">
    <location>
        <begin position="1"/>
        <end position="60"/>
    </location>
</feature>
<dbReference type="AlphaFoldDB" id="A0A6A6VXZ3"/>
<feature type="compositionally biased region" description="Pro residues" evidence="1">
    <location>
        <begin position="24"/>
        <end position="39"/>
    </location>
</feature>
<organism evidence="2 3">
    <name type="scientific">Pseudovirgaria hyperparasitica</name>
    <dbReference type="NCBI Taxonomy" id="470096"/>
    <lineage>
        <taxon>Eukaryota</taxon>
        <taxon>Fungi</taxon>
        <taxon>Dikarya</taxon>
        <taxon>Ascomycota</taxon>
        <taxon>Pezizomycotina</taxon>
        <taxon>Dothideomycetes</taxon>
        <taxon>Dothideomycetes incertae sedis</taxon>
        <taxon>Acrospermales</taxon>
        <taxon>Acrospermaceae</taxon>
        <taxon>Pseudovirgaria</taxon>
    </lineage>
</organism>
<protein>
    <submittedName>
        <fullName evidence="2">Uncharacterized protein</fullName>
    </submittedName>
</protein>
<feature type="compositionally biased region" description="Low complexity" evidence="1">
    <location>
        <begin position="40"/>
        <end position="52"/>
    </location>
</feature>
<keyword evidence="3" id="KW-1185">Reference proteome</keyword>
<evidence type="ECO:0000313" key="2">
    <source>
        <dbReference type="EMBL" id="KAF2754564.1"/>
    </source>
</evidence>
<proteinExistence type="predicted"/>
<dbReference type="EMBL" id="ML996580">
    <property type="protein sequence ID" value="KAF2754564.1"/>
    <property type="molecule type" value="Genomic_DNA"/>
</dbReference>
<evidence type="ECO:0000256" key="1">
    <source>
        <dbReference type="SAM" id="MobiDB-lite"/>
    </source>
</evidence>